<keyword evidence="2 6" id="KW-0812">Transmembrane</keyword>
<comment type="caution">
    <text evidence="8">The sequence shown here is derived from an EMBL/GenBank/DDBJ whole genome shotgun (WGS) entry which is preliminary data.</text>
</comment>
<evidence type="ECO:0000256" key="2">
    <source>
        <dbReference type="ARBA" id="ARBA00022692"/>
    </source>
</evidence>
<accession>A0A9D1RVV4</accession>
<reference evidence="8" key="2">
    <citation type="submission" date="2021-04" db="EMBL/GenBank/DDBJ databases">
        <authorList>
            <person name="Gilroy R."/>
        </authorList>
    </citation>
    <scope>NUCLEOTIDE SEQUENCE</scope>
    <source>
        <strain evidence="8">4376</strain>
    </source>
</reference>
<evidence type="ECO:0000256" key="6">
    <source>
        <dbReference type="SAM" id="Phobius"/>
    </source>
</evidence>
<dbReference type="Pfam" id="PF01061">
    <property type="entry name" value="ABC2_membrane"/>
    <property type="match status" value="1"/>
</dbReference>
<feature type="transmembrane region" description="Helical" evidence="6">
    <location>
        <begin position="18"/>
        <end position="38"/>
    </location>
</feature>
<evidence type="ECO:0000256" key="4">
    <source>
        <dbReference type="ARBA" id="ARBA00023136"/>
    </source>
</evidence>
<feature type="domain" description="ABC-2 type transporter transmembrane" evidence="7">
    <location>
        <begin position="7"/>
        <end position="181"/>
    </location>
</feature>
<dbReference type="PIRSF" id="PIRSF006648">
    <property type="entry name" value="DrrB"/>
    <property type="match status" value="1"/>
</dbReference>
<dbReference type="GO" id="GO:0043190">
    <property type="term" value="C:ATP-binding cassette (ABC) transporter complex"/>
    <property type="evidence" value="ECO:0007669"/>
    <property type="project" value="InterPro"/>
</dbReference>
<comment type="subcellular location">
    <subcellularLocation>
        <location evidence="1">Membrane</location>
        <topology evidence="1">Multi-pass membrane protein</topology>
    </subcellularLocation>
</comment>
<name>A0A9D1RVV4_9CORY</name>
<evidence type="ECO:0000313" key="8">
    <source>
        <dbReference type="EMBL" id="HIW95406.1"/>
    </source>
</evidence>
<proteinExistence type="predicted"/>
<evidence type="ECO:0000256" key="3">
    <source>
        <dbReference type="ARBA" id="ARBA00022989"/>
    </source>
</evidence>
<evidence type="ECO:0000256" key="1">
    <source>
        <dbReference type="ARBA" id="ARBA00004141"/>
    </source>
</evidence>
<dbReference type="InterPro" id="IPR000412">
    <property type="entry name" value="ABC_2_transport"/>
</dbReference>
<dbReference type="Proteomes" id="UP000824189">
    <property type="component" value="Unassembled WGS sequence"/>
</dbReference>
<dbReference type="InterPro" id="IPR013525">
    <property type="entry name" value="ABC2_TM"/>
</dbReference>
<dbReference type="EMBL" id="DXFZ01000035">
    <property type="protein sequence ID" value="HIW95406.1"/>
    <property type="molecule type" value="Genomic_DNA"/>
</dbReference>
<keyword evidence="5" id="KW-0046">Antibiotic resistance</keyword>
<sequence>MNYTLFELKRLATDKEGIFFSVGLPVILYLIFGSATSYGDKPLNGGNINAYVMIGMALFAGATGAVSGASAAVVDYQSGWGRQLALTPLTHRHYLGAQTFSLFVRASLPVAAVYITGFFAGAQMPATAWALSCALCIAGAIPFGFYGATIAQLLRSYSAVNIASTSLVVLFFAANAFTPLSENLLKLAQYTPAYGLVALARFPLSDGAQLINDDPWFLDHSLSAAIVNTAAWSTILILSLFLTGRNRQQK</sequence>
<dbReference type="GO" id="GO:0140359">
    <property type="term" value="F:ABC-type transporter activity"/>
    <property type="evidence" value="ECO:0007669"/>
    <property type="project" value="InterPro"/>
</dbReference>
<feature type="transmembrane region" description="Helical" evidence="6">
    <location>
        <begin position="126"/>
        <end position="146"/>
    </location>
</feature>
<feature type="transmembrane region" description="Helical" evidence="6">
    <location>
        <begin position="158"/>
        <end position="177"/>
    </location>
</feature>
<reference evidence="8" key="1">
    <citation type="journal article" date="2021" name="PeerJ">
        <title>Extensive microbial diversity within the chicken gut microbiome revealed by metagenomics and culture.</title>
        <authorList>
            <person name="Gilroy R."/>
            <person name="Ravi A."/>
            <person name="Getino M."/>
            <person name="Pursley I."/>
            <person name="Horton D.L."/>
            <person name="Alikhan N.F."/>
            <person name="Baker D."/>
            <person name="Gharbi K."/>
            <person name="Hall N."/>
            <person name="Watson M."/>
            <person name="Adriaenssens E.M."/>
            <person name="Foster-Nyarko E."/>
            <person name="Jarju S."/>
            <person name="Secka A."/>
            <person name="Antonio M."/>
            <person name="Oren A."/>
            <person name="Chaudhuri R.R."/>
            <person name="La Ragione R."/>
            <person name="Hildebrand F."/>
            <person name="Pallen M.J."/>
        </authorList>
    </citation>
    <scope>NUCLEOTIDE SEQUENCE</scope>
    <source>
        <strain evidence="8">4376</strain>
    </source>
</reference>
<keyword evidence="3 6" id="KW-1133">Transmembrane helix</keyword>
<evidence type="ECO:0000259" key="7">
    <source>
        <dbReference type="Pfam" id="PF01061"/>
    </source>
</evidence>
<feature type="transmembrane region" description="Helical" evidence="6">
    <location>
        <begin position="95"/>
        <end position="120"/>
    </location>
</feature>
<gene>
    <name evidence="8" type="ORF">H9867_02795</name>
</gene>
<feature type="transmembrane region" description="Helical" evidence="6">
    <location>
        <begin position="50"/>
        <end position="74"/>
    </location>
</feature>
<protein>
    <submittedName>
        <fullName evidence="8">ABC transporter permease</fullName>
    </submittedName>
</protein>
<feature type="transmembrane region" description="Helical" evidence="6">
    <location>
        <begin position="222"/>
        <end position="242"/>
    </location>
</feature>
<evidence type="ECO:0000256" key="5">
    <source>
        <dbReference type="ARBA" id="ARBA00023251"/>
    </source>
</evidence>
<evidence type="ECO:0000313" key="9">
    <source>
        <dbReference type="Proteomes" id="UP000824189"/>
    </source>
</evidence>
<dbReference type="GO" id="GO:0046677">
    <property type="term" value="P:response to antibiotic"/>
    <property type="evidence" value="ECO:0007669"/>
    <property type="project" value="UniProtKB-KW"/>
</dbReference>
<keyword evidence="4 6" id="KW-0472">Membrane</keyword>
<organism evidence="8 9">
    <name type="scientific">Candidatus Corynebacterium gallistercoris</name>
    <dbReference type="NCBI Taxonomy" id="2838530"/>
    <lineage>
        <taxon>Bacteria</taxon>
        <taxon>Bacillati</taxon>
        <taxon>Actinomycetota</taxon>
        <taxon>Actinomycetes</taxon>
        <taxon>Mycobacteriales</taxon>
        <taxon>Corynebacteriaceae</taxon>
        <taxon>Corynebacterium</taxon>
    </lineage>
</organism>
<dbReference type="AlphaFoldDB" id="A0A9D1RVV4"/>